<evidence type="ECO:0000256" key="7">
    <source>
        <dbReference type="SAM" id="MobiDB-lite"/>
    </source>
</evidence>
<evidence type="ECO:0000256" key="6">
    <source>
        <dbReference type="ARBA" id="ARBA00023136"/>
    </source>
</evidence>
<dbReference type="STRING" id="741276.A0A2S5BCB9"/>
<dbReference type="PANTHER" id="PTHR13018">
    <property type="entry name" value="PROBABLE MEMBRANE PROTEIN DUF221-RELATED"/>
    <property type="match status" value="1"/>
</dbReference>
<feature type="region of interest" description="Disordered" evidence="7">
    <location>
        <begin position="1145"/>
        <end position="1189"/>
    </location>
</feature>
<feature type="domain" description="CSC1/OSCA1-like 7TM region" evidence="9">
    <location>
        <begin position="561"/>
        <end position="835"/>
    </location>
</feature>
<evidence type="ECO:0000256" key="1">
    <source>
        <dbReference type="ARBA" id="ARBA00004141"/>
    </source>
</evidence>
<evidence type="ECO:0000259" key="10">
    <source>
        <dbReference type="Pfam" id="PF13967"/>
    </source>
</evidence>
<dbReference type="GO" id="GO:0005886">
    <property type="term" value="C:plasma membrane"/>
    <property type="evidence" value="ECO:0007669"/>
    <property type="project" value="TreeGrafter"/>
</dbReference>
<evidence type="ECO:0000313" key="11">
    <source>
        <dbReference type="EMBL" id="POY74420.1"/>
    </source>
</evidence>
<evidence type="ECO:0008006" key="13">
    <source>
        <dbReference type="Google" id="ProtNLM"/>
    </source>
</evidence>
<feature type="compositionally biased region" description="Basic residues" evidence="7">
    <location>
        <begin position="942"/>
        <end position="965"/>
    </location>
</feature>
<dbReference type="InterPro" id="IPR003864">
    <property type="entry name" value="CSC1/OSCA1-like_7TM"/>
</dbReference>
<feature type="transmembrane region" description="Helical" evidence="8">
    <location>
        <begin position="761"/>
        <end position="792"/>
    </location>
</feature>
<keyword evidence="12" id="KW-1185">Reference proteome</keyword>
<keyword evidence="4 8" id="KW-0812">Transmembrane</keyword>
<feature type="region of interest" description="Disordered" evidence="7">
    <location>
        <begin position="1035"/>
        <end position="1054"/>
    </location>
</feature>
<feature type="transmembrane region" description="Helical" evidence="8">
    <location>
        <begin position="178"/>
        <end position="199"/>
    </location>
</feature>
<feature type="compositionally biased region" description="Low complexity" evidence="7">
    <location>
        <begin position="1250"/>
        <end position="1261"/>
    </location>
</feature>
<keyword evidence="5 8" id="KW-1133">Transmembrane helix</keyword>
<gene>
    <name evidence="11" type="ORF">BMF94_2614</name>
</gene>
<keyword evidence="6 8" id="KW-0472">Membrane</keyword>
<evidence type="ECO:0000259" key="9">
    <source>
        <dbReference type="Pfam" id="PF02714"/>
    </source>
</evidence>
<dbReference type="InterPro" id="IPR032880">
    <property type="entry name" value="CSC1/OSCA1-like_N"/>
</dbReference>
<proteinExistence type="inferred from homology"/>
<dbReference type="InterPro" id="IPR045122">
    <property type="entry name" value="Csc1-like"/>
</dbReference>
<dbReference type="PANTHER" id="PTHR13018:SF139">
    <property type="entry name" value="PHOSPHATE METABOLISM PROTEIN 7"/>
    <property type="match status" value="1"/>
</dbReference>
<comment type="similarity">
    <text evidence="2">Belongs to the CSC1 (TC 1.A.17) family.</text>
</comment>
<accession>A0A2S5BCB9</accession>
<feature type="domain" description="CSC1/OSCA1-like N-terminal transmembrane" evidence="10">
    <location>
        <begin position="71"/>
        <end position="192"/>
    </location>
</feature>
<feature type="transmembrane region" description="Helical" evidence="8">
    <location>
        <begin position="564"/>
        <end position="589"/>
    </location>
</feature>
<name>A0A2S5BCB9_9BASI</name>
<feature type="region of interest" description="Disordered" evidence="7">
    <location>
        <begin position="1234"/>
        <end position="1307"/>
    </location>
</feature>
<dbReference type="Pfam" id="PF13967">
    <property type="entry name" value="RSN1_TM"/>
    <property type="match status" value="1"/>
</dbReference>
<comment type="subcellular location">
    <subcellularLocation>
        <location evidence="1">Membrane</location>
        <topology evidence="1">Multi-pass membrane protein</topology>
    </subcellularLocation>
</comment>
<sequence length="1388" mass="154929">MATVDGKNYTKTYSGLKSTAITAGAFILGGLLIKEVVQRIRRYPDEDRARKRGKGEGLPDRGPEAWALGYIFRARTYVCGIRSPDYPRWPLFWIWEAIKRDEEFYEVRSGADATTYIRFLRGTFRWMSFLLLFVFPIMLAINYVYAGSAYSFDSIDRTSLTALVNGTRGLNLLPIHVIGVWTVMLSWFVTLFWIARGVLRIRRNELRRLLSDDAERVRLGDLADDAPLREDFSPELDPRIPAADLGWRYRTVLVRNLPVELRTETALQTWFEEQFHARTDTPAETAVGGAKPAYPPPNGSVGDGSSGSDSAATSVAEPLPFIAEIVLVRRQIELNELWFSKYQAVLNDLETAHVRLARNVIDWVRVQVKKEEAAKAGAQQQSPFEWFKAHGPHRRRNKGDAAISEKATSGHDALLIEALRPYCTRPSSLAPVHETLWEALERLRRVDPTILDRFQPQYKLRHFRKASVPAIDYFLTKHNLLYSLIEDQRAREEEIETASTAFITFSRASDARRVREKLNWSRFNRLRRGKVFDLQAKLAPENRDLHWQRLILVSLSSDILRSALLNGAIWGLTIVWVIPISLLIGLFSLESLQRRLPGLATWLANHDVANSLFTGLLPTAIVLLLNMYSCTLIGIAKRKGLTLITESAWSASTQSAYWKFMVTNLLVIFCIGITAFSAALNAFNTPTTIFQVVAAAFPKGATFYVSYVLLQVGTQTGIEISLFGITWINHISIRKMVAPRKRASEGLPRFFGYQSYLPQHLFQIAIVLVFAILNPVVIAFGFLFFGFVLVVFKQQFAHVYYRRNFESGGRQVFRRLFRYSLDIAILAQVVYVAFFWTLKRFGDGGGCIPLLPITVFIKIVGTRWFDHLMDELDEAKIDLICGEKDPAVALSTPLEVEGERKKTTLASARTSFKNFLFITLPALVRHPAARLPRIGQQVRLATHWKKGRRARTGKSRNPMHRFRKHPMGDNDDRPMLQASQRPAGTGPDESPDLSRSPEVQQTVVLPAPTAGGDTSQEPTPAQAAAAARFLQEKATAGRNPAGEEALVTPHPPVLRDDRPVSHLRYRNPAQFTPLVRALWLPRDPLQAVDLADTIDLHTAFVSSAAGRGVLGTWDEIGSASSDEGLHDGKVRAAPEEVDVVIHSPSMEFRQDPLANKAPSLSPPTLRRRRSSQSAVNGEDVPAVSLPALPPPLLTVDPTLALGAGTALPATSVPLPPSPATPLGRPPSLILTHAERSRDGESDSIRNHPLASPARSSIRSSPGPEYVTASSPTSQNAGVSPTRVRTRASRSESIATVFSDTTSRYLRDRPHAPTIAEADEEGQPVSQNEAMRNELLEEERKSHLAHAQRDEARRRKERDEVGTRSGKGNGGLLRKLLLFRDENAIGDET</sequence>
<feature type="compositionally biased region" description="Polar residues" evidence="7">
    <location>
        <begin position="1267"/>
        <end position="1278"/>
    </location>
</feature>
<evidence type="ECO:0000256" key="4">
    <source>
        <dbReference type="ARBA" id="ARBA00022692"/>
    </source>
</evidence>
<evidence type="ECO:0000256" key="5">
    <source>
        <dbReference type="ARBA" id="ARBA00022989"/>
    </source>
</evidence>
<organism evidence="11 12">
    <name type="scientific">Rhodotorula taiwanensis</name>
    <dbReference type="NCBI Taxonomy" id="741276"/>
    <lineage>
        <taxon>Eukaryota</taxon>
        <taxon>Fungi</taxon>
        <taxon>Dikarya</taxon>
        <taxon>Basidiomycota</taxon>
        <taxon>Pucciniomycotina</taxon>
        <taxon>Microbotryomycetes</taxon>
        <taxon>Sporidiobolales</taxon>
        <taxon>Sporidiobolaceae</taxon>
        <taxon>Rhodotorula</taxon>
    </lineage>
</organism>
<evidence type="ECO:0000256" key="3">
    <source>
        <dbReference type="ARBA" id="ARBA00022448"/>
    </source>
</evidence>
<evidence type="ECO:0000256" key="8">
    <source>
        <dbReference type="SAM" id="Phobius"/>
    </source>
</evidence>
<feature type="transmembrane region" description="Helical" evidence="8">
    <location>
        <begin position="819"/>
        <end position="838"/>
    </location>
</feature>
<feature type="region of interest" description="Disordered" evidence="7">
    <location>
        <begin position="940"/>
        <end position="998"/>
    </location>
</feature>
<keyword evidence="3" id="KW-0813">Transport</keyword>
<feature type="region of interest" description="Disordered" evidence="7">
    <location>
        <begin position="1337"/>
        <end position="1372"/>
    </location>
</feature>
<evidence type="ECO:0000313" key="12">
    <source>
        <dbReference type="Proteomes" id="UP000237144"/>
    </source>
</evidence>
<feature type="transmembrane region" description="Helical" evidence="8">
    <location>
        <begin position="126"/>
        <end position="145"/>
    </location>
</feature>
<dbReference type="OrthoDB" id="1689567at2759"/>
<comment type="caution">
    <text evidence="11">The sequence shown here is derived from an EMBL/GenBank/DDBJ whole genome shotgun (WGS) entry which is preliminary data.</text>
</comment>
<feature type="transmembrane region" description="Helical" evidence="8">
    <location>
        <begin position="609"/>
        <end position="635"/>
    </location>
</feature>
<dbReference type="EMBL" id="PJQD01000025">
    <property type="protein sequence ID" value="POY74420.1"/>
    <property type="molecule type" value="Genomic_DNA"/>
</dbReference>
<dbReference type="GO" id="GO:0005227">
    <property type="term" value="F:calcium-activated cation channel activity"/>
    <property type="evidence" value="ECO:0007669"/>
    <property type="project" value="InterPro"/>
</dbReference>
<feature type="region of interest" description="Disordered" evidence="7">
    <location>
        <begin position="282"/>
        <end position="312"/>
    </location>
</feature>
<feature type="compositionally biased region" description="Polar residues" evidence="7">
    <location>
        <begin position="1290"/>
        <end position="1303"/>
    </location>
</feature>
<dbReference type="Proteomes" id="UP000237144">
    <property type="component" value="Unassembled WGS sequence"/>
</dbReference>
<feature type="compositionally biased region" description="Basic and acidic residues" evidence="7">
    <location>
        <begin position="1234"/>
        <end position="1245"/>
    </location>
</feature>
<feature type="transmembrane region" description="Helical" evidence="8">
    <location>
        <begin position="656"/>
        <end position="680"/>
    </location>
</feature>
<reference evidence="11 12" key="1">
    <citation type="journal article" date="2018" name="Front. Microbiol.">
        <title>Prospects for Fungal Bioremediation of Acidic Radioactive Waste Sites: Characterization and Genome Sequence of Rhodotorula taiwanensis MD1149.</title>
        <authorList>
            <person name="Tkavc R."/>
            <person name="Matrosova V.Y."/>
            <person name="Grichenko O.E."/>
            <person name="Gostincar C."/>
            <person name="Volpe R.P."/>
            <person name="Klimenkova P."/>
            <person name="Gaidamakova E.K."/>
            <person name="Zhou C.E."/>
            <person name="Stewart B.J."/>
            <person name="Lyman M.G."/>
            <person name="Malfatti S.A."/>
            <person name="Rubinfeld B."/>
            <person name="Courtot M."/>
            <person name="Singh J."/>
            <person name="Dalgard C.L."/>
            <person name="Hamilton T."/>
            <person name="Frey K.G."/>
            <person name="Gunde-Cimerman N."/>
            <person name="Dugan L."/>
            <person name="Daly M.J."/>
        </authorList>
    </citation>
    <scope>NUCLEOTIDE SEQUENCE [LARGE SCALE GENOMIC DNA]</scope>
    <source>
        <strain evidence="11 12">MD1149</strain>
    </source>
</reference>
<evidence type="ECO:0000256" key="2">
    <source>
        <dbReference type="ARBA" id="ARBA00007779"/>
    </source>
</evidence>
<dbReference type="Pfam" id="PF02714">
    <property type="entry name" value="RSN1_7TM"/>
    <property type="match status" value="1"/>
</dbReference>
<feature type="transmembrane region" description="Helical" evidence="8">
    <location>
        <begin position="12"/>
        <end position="33"/>
    </location>
</feature>
<protein>
    <recommendedName>
        <fullName evidence="13">DUF221-domain-containing protein</fullName>
    </recommendedName>
</protein>
<feature type="compositionally biased region" description="Basic and acidic residues" evidence="7">
    <location>
        <begin position="1337"/>
        <end position="1361"/>
    </location>
</feature>